<evidence type="ECO:0000256" key="1">
    <source>
        <dbReference type="SAM" id="MobiDB-lite"/>
    </source>
</evidence>
<dbReference type="AlphaFoldDB" id="A0AAE4UXD4"/>
<comment type="caution">
    <text evidence="2">The sequence shown here is derived from an EMBL/GenBank/DDBJ whole genome shotgun (WGS) entry which is preliminary data.</text>
</comment>
<name>A0AAE4UXD4_9NOCA</name>
<dbReference type="RefSeq" id="WP_317745916.1">
    <property type="nucleotide sequence ID" value="NZ_JAWLUP010000009.1"/>
</dbReference>
<evidence type="ECO:0000313" key="3">
    <source>
        <dbReference type="Proteomes" id="UP001185863"/>
    </source>
</evidence>
<feature type="compositionally biased region" description="Polar residues" evidence="1">
    <location>
        <begin position="238"/>
        <end position="253"/>
    </location>
</feature>
<sequence length="253" mass="27951">MAPHPEPTDDQDWQERGLRMAADIEPGMWIVKHVHRFNEHAIASLVPPVFASYARIFHPAMTIDGDPIRWADVAAANGTTAHPAMEWGSLVGSWRTPEQPGVWQEAPEQGSLPPRTARALVGVLRRFTQTPDTCWFAHWEGSGRITAPEHYPRLPMPSREHMVLFSGDIDLADTQFGGGMLGMSAHLWWPDDHAWCVATDIDLMTTYLGASTECVEAVLSVPELEALPATPDRELTWDSDTINPLPGSPSSGF</sequence>
<gene>
    <name evidence="2" type="ORF">R4315_06750</name>
</gene>
<proteinExistence type="predicted"/>
<feature type="region of interest" description="Disordered" evidence="1">
    <location>
        <begin position="230"/>
        <end position="253"/>
    </location>
</feature>
<evidence type="ECO:0000313" key="2">
    <source>
        <dbReference type="EMBL" id="MDV7264244.1"/>
    </source>
</evidence>
<accession>A0AAE4UXD4</accession>
<dbReference type="Proteomes" id="UP001185863">
    <property type="component" value="Unassembled WGS sequence"/>
</dbReference>
<reference evidence="2" key="1">
    <citation type="submission" date="2023-10" db="EMBL/GenBank/DDBJ databases">
        <title>Development of a sustainable strategy for remediation of hydrocarbon-contaminated territories based on the waste exchange concept.</title>
        <authorList>
            <person name="Krivoruchko A."/>
        </authorList>
    </citation>
    <scope>NUCLEOTIDE SEQUENCE</scope>
    <source>
        <strain evidence="2">IEGM 68</strain>
    </source>
</reference>
<protein>
    <submittedName>
        <fullName evidence="2">Uncharacterized protein</fullName>
    </submittedName>
</protein>
<organism evidence="2 3">
    <name type="scientific">Rhodococcus oxybenzonivorans</name>
    <dbReference type="NCBI Taxonomy" id="1990687"/>
    <lineage>
        <taxon>Bacteria</taxon>
        <taxon>Bacillati</taxon>
        <taxon>Actinomycetota</taxon>
        <taxon>Actinomycetes</taxon>
        <taxon>Mycobacteriales</taxon>
        <taxon>Nocardiaceae</taxon>
        <taxon>Rhodococcus</taxon>
    </lineage>
</organism>
<dbReference type="EMBL" id="JAWLUP010000009">
    <property type="protein sequence ID" value="MDV7264244.1"/>
    <property type="molecule type" value="Genomic_DNA"/>
</dbReference>